<organism evidence="2 3">
    <name type="scientific">Alistipes inops</name>
    <dbReference type="NCBI Taxonomy" id="1501391"/>
    <lineage>
        <taxon>Bacteria</taxon>
        <taxon>Pseudomonadati</taxon>
        <taxon>Bacteroidota</taxon>
        <taxon>Bacteroidia</taxon>
        <taxon>Bacteroidales</taxon>
        <taxon>Rikenellaceae</taxon>
        <taxon>Alistipes</taxon>
    </lineage>
</organism>
<dbReference type="Proteomes" id="UP000030889">
    <property type="component" value="Unassembled WGS sequence"/>
</dbReference>
<keyword evidence="3" id="KW-1185">Reference proteome</keyword>
<sequence length="192" mass="20828">MEMNGMKKGIILFAALLVAGMTAEAQTQNTFGGGDIVLSAGIGAGTALNIGNTVVPPIVIQGEYGIVDNLFDAYSSIGVSGYIGFAAGRKSFYYYPYDTYRQKINSFLLGVRGTFHYQFVERLDTYAGITLGGEIANVREEGRWWNGQPPRYGGFLADVFIGARYYVVPQLAVYGELGFGVAYFTLGVSFKI</sequence>
<evidence type="ECO:0000313" key="2">
    <source>
        <dbReference type="EMBL" id="KHE41062.1"/>
    </source>
</evidence>
<dbReference type="EMBL" id="JRGF01000016">
    <property type="protein sequence ID" value="KHE41062.1"/>
    <property type="molecule type" value="Genomic_DNA"/>
</dbReference>
<reference evidence="2 3" key="1">
    <citation type="submission" date="2014-09" db="EMBL/GenBank/DDBJ databases">
        <title>Alistipes sp. 627, sp. nov., a novel member of the family Rikenellaceae isolated from human faeces.</title>
        <authorList>
            <person name="Shkoporov A.N."/>
            <person name="Chaplin A.V."/>
            <person name="Motuzova O.V."/>
            <person name="Kafarskaia L.I."/>
            <person name="Khokhlova E.V."/>
            <person name="Efimov B.A."/>
        </authorList>
    </citation>
    <scope>NUCLEOTIDE SEQUENCE [LARGE SCALE GENOMIC DNA]</scope>
    <source>
        <strain evidence="2 3">627</strain>
    </source>
</reference>
<feature type="signal peptide" evidence="1">
    <location>
        <begin position="1"/>
        <end position="25"/>
    </location>
</feature>
<keyword evidence="1" id="KW-0732">Signal</keyword>
<name>A0ABR4YH26_9BACT</name>
<evidence type="ECO:0008006" key="4">
    <source>
        <dbReference type="Google" id="ProtNLM"/>
    </source>
</evidence>
<evidence type="ECO:0000313" key="3">
    <source>
        <dbReference type="Proteomes" id="UP000030889"/>
    </source>
</evidence>
<proteinExistence type="predicted"/>
<protein>
    <recommendedName>
        <fullName evidence="4">Outer membrane protein beta-barrel domain-containing protein</fullName>
    </recommendedName>
</protein>
<gene>
    <name evidence="2" type="ORF">LG35_09330</name>
</gene>
<comment type="caution">
    <text evidence="2">The sequence shown here is derived from an EMBL/GenBank/DDBJ whole genome shotgun (WGS) entry which is preliminary data.</text>
</comment>
<accession>A0ABR4YH26</accession>
<evidence type="ECO:0000256" key="1">
    <source>
        <dbReference type="SAM" id="SignalP"/>
    </source>
</evidence>
<feature type="chain" id="PRO_5045360122" description="Outer membrane protein beta-barrel domain-containing protein" evidence="1">
    <location>
        <begin position="26"/>
        <end position="192"/>
    </location>
</feature>
<dbReference type="RefSeq" id="WP_035474218.1">
    <property type="nucleotide sequence ID" value="NZ_JRGF01000016.1"/>
</dbReference>